<evidence type="ECO:0000256" key="2">
    <source>
        <dbReference type="SAM" id="MobiDB-lite"/>
    </source>
</evidence>
<dbReference type="PANTHER" id="PTHR43156">
    <property type="entry name" value="STAGE II SPORULATION PROTEIN E-RELATED"/>
    <property type="match status" value="1"/>
</dbReference>
<dbReference type="PANTHER" id="PTHR43156:SF2">
    <property type="entry name" value="STAGE II SPORULATION PROTEIN E"/>
    <property type="match status" value="1"/>
</dbReference>
<dbReference type="SUPFAM" id="SSF55781">
    <property type="entry name" value="GAF domain-like"/>
    <property type="match status" value="1"/>
</dbReference>
<dbReference type="Gene3D" id="3.30.450.40">
    <property type="match status" value="1"/>
</dbReference>
<name>A0ABN2T5N4_9ACTN</name>
<keyword evidence="1" id="KW-0378">Hydrolase</keyword>
<feature type="domain" description="PPM-type phosphatase" evidence="3">
    <location>
        <begin position="322"/>
        <end position="542"/>
    </location>
</feature>
<comment type="caution">
    <text evidence="4">The sequence shown here is derived from an EMBL/GenBank/DDBJ whole genome shotgun (WGS) entry which is preliminary data.</text>
</comment>
<dbReference type="Pfam" id="PF07228">
    <property type="entry name" value="SpoIIE"/>
    <property type="match status" value="1"/>
</dbReference>
<dbReference type="SMART" id="SM00331">
    <property type="entry name" value="PP2C_SIG"/>
    <property type="match status" value="1"/>
</dbReference>
<evidence type="ECO:0000313" key="4">
    <source>
        <dbReference type="EMBL" id="GAA1999083.1"/>
    </source>
</evidence>
<proteinExistence type="predicted"/>
<dbReference type="Proteomes" id="UP001499854">
    <property type="component" value="Unassembled WGS sequence"/>
</dbReference>
<evidence type="ECO:0000313" key="5">
    <source>
        <dbReference type="Proteomes" id="UP001499854"/>
    </source>
</evidence>
<dbReference type="SUPFAM" id="SSF81606">
    <property type="entry name" value="PP2C-like"/>
    <property type="match status" value="1"/>
</dbReference>
<evidence type="ECO:0000259" key="3">
    <source>
        <dbReference type="SMART" id="SM00331"/>
    </source>
</evidence>
<feature type="compositionally biased region" description="Basic and acidic residues" evidence="2">
    <location>
        <begin position="554"/>
        <end position="566"/>
    </location>
</feature>
<feature type="region of interest" description="Disordered" evidence="2">
    <location>
        <begin position="1"/>
        <end position="29"/>
    </location>
</feature>
<dbReference type="Gene3D" id="3.60.40.10">
    <property type="entry name" value="PPM-type phosphatase domain"/>
    <property type="match status" value="1"/>
</dbReference>
<organism evidence="4 5">
    <name type="scientific">Catenulispora subtropica</name>
    <dbReference type="NCBI Taxonomy" id="450798"/>
    <lineage>
        <taxon>Bacteria</taxon>
        <taxon>Bacillati</taxon>
        <taxon>Actinomycetota</taxon>
        <taxon>Actinomycetes</taxon>
        <taxon>Catenulisporales</taxon>
        <taxon>Catenulisporaceae</taxon>
        <taxon>Catenulispora</taxon>
    </lineage>
</organism>
<protein>
    <submittedName>
        <fullName evidence="4">PP2C family protein-serine/threonine phosphatase</fullName>
    </submittedName>
</protein>
<keyword evidence="5" id="KW-1185">Reference proteome</keyword>
<dbReference type="EMBL" id="BAAAQM010000064">
    <property type="protein sequence ID" value="GAA1999083.1"/>
    <property type="molecule type" value="Genomic_DNA"/>
</dbReference>
<dbReference type="InterPro" id="IPR001932">
    <property type="entry name" value="PPM-type_phosphatase-like_dom"/>
</dbReference>
<evidence type="ECO:0000256" key="1">
    <source>
        <dbReference type="ARBA" id="ARBA00022801"/>
    </source>
</evidence>
<dbReference type="InterPro" id="IPR052016">
    <property type="entry name" value="Bact_Sigma-Reg"/>
</dbReference>
<sequence length="566" mass="59178">MSVAKHGPQPVRRPGEAGEPAASDAPGVRPDAAELAGLLDLVDQAVVVCDQAGKLRWCNAPAWRLLPGLRLGEAPTGPLGRAAARGDKLFEAEVEGRELSGRRVERDSLWGVGGHAWLVRDESGDRERLLSQAAQGTRSEFLAEAGRTLCASLHPGRTVRAVVKTAVPALADTAAVFLPIDGTWSAWHRAGPDQASGRFTVAEAEEAPLVARALRGLLTRPERCGRRDLTGLADALAPWRDDDGEALVVTLPGVGAPSGVLVLARGSGRPAFDAADTDLAEEFAARAGMALAAAALYTEQADAASAMHEELVPDALPRIPGVHLAAAYRPAHEGLQLSGDFYHVRPSAVGGGADFVFGDVCGSGVEAAVIGGRVRRSLRTLAAVESQPVPVLHRLNELLLEDSTATFATMVFGSARPAENGGLDVLVAGGGHLPPLVLRTNGRVEDVDIGGTLVGALPEAEFEQATVHLAPGELMLLYSDGITEARGGPTEQEMYGEHRLIRDLATCAGMPAGAVAERVDLLLGQWLAGRPHDDLAVLVIQAPPAQPAATPALRSERAEPVDGRPR</sequence>
<reference evidence="4 5" key="1">
    <citation type="journal article" date="2019" name="Int. J. Syst. Evol. Microbiol.">
        <title>The Global Catalogue of Microorganisms (GCM) 10K type strain sequencing project: providing services to taxonomists for standard genome sequencing and annotation.</title>
        <authorList>
            <consortium name="The Broad Institute Genomics Platform"/>
            <consortium name="The Broad Institute Genome Sequencing Center for Infectious Disease"/>
            <person name="Wu L."/>
            <person name="Ma J."/>
        </authorList>
    </citation>
    <scope>NUCLEOTIDE SEQUENCE [LARGE SCALE GENOMIC DNA]</scope>
    <source>
        <strain evidence="4 5">JCM 16013</strain>
    </source>
</reference>
<accession>A0ABN2T5N4</accession>
<gene>
    <name evidence="4" type="ORF">GCM10009838_75540</name>
</gene>
<feature type="region of interest" description="Disordered" evidence="2">
    <location>
        <begin position="546"/>
        <end position="566"/>
    </location>
</feature>
<dbReference type="InterPro" id="IPR029016">
    <property type="entry name" value="GAF-like_dom_sf"/>
</dbReference>
<dbReference type="InterPro" id="IPR036457">
    <property type="entry name" value="PPM-type-like_dom_sf"/>
</dbReference>